<dbReference type="EMBL" id="LWCA01001976">
    <property type="protein sequence ID" value="OAF64266.1"/>
    <property type="molecule type" value="Genomic_DNA"/>
</dbReference>
<protein>
    <submittedName>
        <fullName evidence="1">Uncharacterized protein</fullName>
    </submittedName>
</protein>
<proteinExistence type="predicted"/>
<sequence length="285" mass="33530">MNNSRNIRFANIENKILQTEIGKKLKKMETYKNKSLNERNIEIKRVEEILIYNQQLQLIINSHLIKKPNTPNRKKSYQTNFNEGMNQQSNITKFDTISKNTHFPKFSITNKPNMNNLRPNKSLYSFRVDVNDIEETTNCNSNNKLNRKNHSAAKSRQNFVIHPIFKNTTPFNTADGGNFNRFYKNSTSQSVKSIIYARPHTATHFNQNFPKSKTVKVHRKATVKSFNQLRNLNCIDKILQYSKNQLNYNVNIRKNENFDNTVIIQNKIGLFCKEIEFYIQKLCKN</sequence>
<organism evidence="1 2">
    <name type="scientific">Intoshia linei</name>
    <dbReference type="NCBI Taxonomy" id="1819745"/>
    <lineage>
        <taxon>Eukaryota</taxon>
        <taxon>Metazoa</taxon>
        <taxon>Spiralia</taxon>
        <taxon>Lophotrochozoa</taxon>
        <taxon>Mesozoa</taxon>
        <taxon>Orthonectida</taxon>
        <taxon>Rhopaluridae</taxon>
        <taxon>Intoshia</taxon>
    </lineage>
</organism>
<comment type="caution">
    <text evidence="1">The sequence shown here is derived from an EMBL/GenBank/DDBJ whole genome shotgun (WGS) entry which is preliminary data.</text>
</comment>
<name>A0A177AQH9_9BILA</name>
<evidence type="ECO:0000313" key="1">
    <source>
        <dbReference type="EMBL" id="OAF64266.1"/>
    </source>
</evidence>
<gene>
    <name evidence="1" type="ORF">A3Q56_08028</name>
</gene>
<accession>A0A177AQH9</accession>
<dbReference type="Proteomes" id="UP000078046">
    <property type="component" value="Unassembled WGS sequence"/>
</dbReference>
<keyword evidence="2" id="KW-1185">Reference proteome</keyword>
<evidence type="ECO:0000313" key="2">
    <source>
        <dbReference type="Proteomes" id="UP000078046"/>
    </source>
</evidence>
<dbReference type="AlphaFoldDB" id="A0A177AQH9"/>
<reference evidence="1 2" key="1">
    <citation type="submission" date="2016-04" db="EMBL/GenBank/DDBJ databases">
        <title>The genome of Intoshia linei affirms orthonectids as highly simplified spiralians.</title>
        <authorList>
            <person name="Mikhailov K.V."/>
            <person name="Slusarev G.S."/>
            <person name="Nikitin M.A."/>
            <person name="Logacheva M.D."/>
            <person name="Penin A."/>
            <person name="Aleoshin V."/>
            <person name="Panchin Y.V."/>
        </authorList>
    </citation>
    <scope>NUCLEOTIDE SEQUENCE [LARGE SCALE GENOMIC DNA]</scope>
    <source>
        <strain evidence="1">Intl2013</strain>
        <tissue evidence="1">Whole animal</tissue>
    </source>
</reference>